<organism evidence="6 7">
    <name type="scientific">Micropruina glycogenica</name>
    <dbReference type="NCBI Taxonomy" id="75385"/>
    <lineage>
        <taxon>Bacteria</taxon>
        <taxon>Bacillati</taxon>
        <taxon>Actinomycetota</taxon>
        <taxon>Actinomycetes</taxon>
        <taxon>Propionibacteriales</taxon>
        <taxon>Nocardioidaceae</taxon>
        <taxon>Micropruina</taxon>
    </lineage>
</organism>
<name>A0A2N9JC38_9ACTN</name>
<evidence type="ECO:0000313" key="7">
    <source>
        <dbReference type="Proteomes" id="UP000238164"/>
    </source>
</evidence>
<evidence type="ECO:0000259" key="5">
    <source>
        <dbReference type="PROSITE" id="PS50893"/>
    </source>
</evidence>
<accession>A0A2N9JC38</accession>
<dbReference type="InterPro" id="IPR015856">
    <property type="entry name" value="ABC_transpr_CbiO/EcfA_su"/>
</dbReference>
<dbReference type="OrthoDB" id="501320at2"/>
<dbReference type="GO" id="GO:0043190">
    <property type="term" value="C:ATP-binding cassette (ABC) transporter complex"/>
    <property type="evidence" value="ECO:0007669"/>
    <property type="project" value="TreeGrafter"/>
</dbReference>
<evidence type="ECO:0000256" key="4">
    <source>
        <dbReference type="ARBA" id="ARBA00022840"/>
    </source>
</evidence>
<evidence type="ECO:0000313" key="6">
    <source>
        <dbReference type="EMBL" id="SPD85323.1"/>
    </source>
</evidence>
<dbReference type="Proteomes" id="UP000238164">
    <property type="component" value="Chromosome 1"/>
</dbReference>
<dbReference type="Pfam" id="PF00005">
    <property type="entry name" value="ABC_tran"/>
    <property type="match status" value="1"/>
</dbReference>
<dbReference type="GO" id="GO:0042626">
    <property type="term" value="F:ATPase-coupled transmembrane transporter activity"/>
    <property type="evidence" value="ECO:0007669"/>
    <property type="project" value="TreeGrafter"/>
</dbReference>
<sequence length="284" mass="29574">MIRLDDVGYTYPDAPAPALQHVSLEVPPGSITGVVGASGAGKTTLAKVIAGFIPQVEGGELTGSATVDGRNLAELSLVEAVSKVGLVIQNPFNQISGARYTVRGEIAFGLENLGTPRAEMAAGVDEVAALLRITDLLDRSPYALSGGQMQLVAIASMLVLRTPVLVMDEPTSQLDPAGTRLVFSVLDTLEEAGVTVVIFEHKLELLQAHADRLLVLADRTIALAGTPTEVLADERLSGWGIGATRYTRAARLARERGLIGAEVPLPVSFDQAAAVFGTGAGGAR</sequence>
<protein>
    <submittedName>
        <fullName evidence="6">Cobalt ABC transporter ATP-binding protein</fullName>
    </submittedName>
</protein>
<dbReference type="AlphaFoldDB" id="A0A2N9JC38"/>
<dbReference type="PANTHER" id="PTHR43553">
    <property type="entry name" value="HEAVY METAL TRANSPORTER"/>
    <property type="match status" value="1"/>
</dbReference>
<keyword evidence="2" id="KW-0813">Transport</keyword>
<dbReference type="Gene3D" id="3.40.50.300">
    <property type="entry name" value="P-loop containing nucleotide triphosphate hydrolases"/>
    <property type="match status" value="1"/>
</dbReference>
<gene>
    <name evidence="6" type="ORF">MPLG2_0287</name>
</gene>
<dbReference type="InterPro" id="IPR027417">
    <property type="entry name" value="P-loop_NTPase"/>
</dbReference>
<dbReference type="PROSITE" id="PS50893">
    <property type="entry name" value="ABC_TRANSPORTER_2"/>
    <property type="match status" value="1"/>
</dbReference>
<dbReference type="EMBL" id="LT985188">
    <property type="protein sequence ID" value="SPD85323.1"/>
    <property type="molecule type" value="Genomic_DNA"/>
</dbReference>
<dbReference type="InterPro" id="IPR003439">
    <property type="entry name" value="ABC_transporter-like_ATP-bd"/>
</dbReference>
<evidence type="ECO:0000256" key="1">
    <source>
        <dbReference type="ARBA" id="ARBA00005417"/>
    </source>
</evidence>
<dbReference type="InterPro" id="IPR050095">
    <property type="entry name" value="ECF_ABC_transporter_ATP-bd"/>
</dbReference>
<keyword evidence="3" id="KW-0547">Nucleotide-binding</keyword>
<dbReference type="SUPFAM" id="SSF52540">
    <property type="entry name" value="P-loop containing nucleoside triphosphate hydrolases"/>
    <property type="match status" value="1"/>
</dbReference>
<keyword evidence="4 6" id="KW-0067">ATP-binding</keyword>
<reference evidence="6 7" key="1">
    <citation type="submission" date="2018-02" db="EMBL/GenBank/DDBJ databases">
        <authorList>
            <person name="Cohen D.B."/>
            <person name="Kent A.D."/>
        </authorList>
    </citation>
    <scope>NUCLEOTIDE SEQUENCE [LARGE SCALE GENOMIC DNA]</scope>
    <source>
        <strain evidence="6">1</strain>
    </source>
</reference>
<feature type="domain" description="ABC transporter" evidence="5">
    <location>
        <begin position="2"/>
        <end position="243"/>
    </location>
</feature>
<dbReference type="GO" id="GO:0005524">
    <property type="term" value="F:ATP binding"/>
    <property type="evidence" value="ECO:0007669"/>
    <property type="project" value="UniProtKB-KW"/>
</dbReference>
<dbReference type="GO" id="GO:0016887">
    <property type="term" value="F:ATP hydrolysis activity"/>
    <property type="evidence" value="ECO:0007669"/>
    <property type="project" value="InterPro"/>
</dbReference>
<evidence type="ECO:0000256" key="2">
    <source>
        <dbReference type="ARBA" id="ARBA00022448"/>
    </source>
</evidence>
<evidence type="ECO:0000256" key="3">
    <source>
        <dbReference type="ARBA" id="ARBA00022741"/>
    </source>
</evidence>
<dbReference type="RefSeq" id="WP_105184588.1">
    <property type="nucleotide sequence ID" value="NZ_BAAAGO010000019.1"/>
</dbReference>
<proteinExistence type="inferred from homology"/>
<dbReference type="SMART" id="SM00382">
    <property type="entry name" value="AAA"/>
    <property type="match status" value="1"/>
</dbReference>
<comment type="similarity">
    <text evidence="1">Belongs to the ABC transporter superfamily.</text>
</comment>
<dbReference type="CDD" id="cd03225">
    <property type="entry name" value="ABC_cobalt_CbiO_domain1"/>
    <property type="match status" value="1"/>
</dbReference>
<dbReference type="InterPro" id="IPR017871">
    <property type="entry name" value="ABC_transporter-like_CS"/>
</dbReference>
<dbReference type="InterPro" id="IPR003593">
    <property type="entry name" value="AAA+_ATPase"/>
</dbReference>
<keyword evidence="7" id="KW-1185">Reference proteome</keyword>
<dbReference type="PROSITE" id="PS00211">
    <property type="entry name" value="ABC_TRANSPORTER_1"/>
    <property type="match status" value="1"/>
</dbReference>
<dbReference type="KEGG" id="mgg:MPLG2_0287"/>